<dbReference type="Pfam" id="PF00069">
    <property type="entry name" value="Pkinase"/>
    <property type="match status" value="1"/>
</dbReference>
<evidence type="ECO:0000313" key="10">
    <source>
        <dbReference type="Proteomes" id="UP001416858"/>
    </source>
</evidence>
<evidence type="ECO:0000256" key="5">
    <source>
        <dbReference type="PROSITE-ProRule" id="PRU10141"/>
    </source>
</evidence>
<organism evidence="9 10">
    <name type="scientific">Novipirellula caenicola</name>
    <dbReference type="NCBI Taxonomy" id="1536901"/>
    <lineage>
        <taxon>Bacteria</taxon>
        <taxon>Pseudomonadati</taxon>
        <taxon>Planctomycetota</taxon>
        <taxon>Planctomycetia</taxon>
        <taxon>Pirellulales</taxon>
        <taxon>Pirellulaceae</taxon>
        <taxon>Novipirellula</taxon>
    </lineage>
</organism>
<keyword evidence="7" id="KW-0812">Transmembrane</keyword>
<dbReference type="InterPro" id="IPR000719">
    <property type="entry name" value="Prot_kinase_dom"/>
</dbReference>
<keyword evidence="1" id="KW-0808">Transferase</keyword>
<evidence type="ECO:0000256" key="3">
    <source>
        <dbReference type="ARBA" id="ARBA00022777"/>
    </source>
</evidence>
<name>A0ABP9VHS9_9BACT</name>
<evidence type="ECO:0000256" key="7">
    <source>
        <dbReference type="SAM" id="Phobius"/>
    </source>
</evidence>
<dbReference type="PROSITE" id="PS00108">
    <property type="entry name" value="PROTEIN_KINASE_ST"/>
    <property type="match status" value="1"/>
</dbReference>
<feature type="compositionally biased region" description="Basic and acidic residues" evidence="6">
    <location>
        <begin position="146"/>
        <end position="167"/>
    </location>
</feature>
<evidence type="ECO:0000259" key="8">
    <source>
        <dbReference type="PROSITE" id="PS50011"/>
    </source>
</evidence>
<protein>
    <submittedName>
        <fullName evidence="9">Serine/threonine-protein kinase PknD</fullName>
    </submittedName>
</protein>
<dbReference type="PROSITE" id="PS50011">
    <property type="entry name" value="PROTEIN_KINASE_DOM"/>
    <property type="match status" value="1"/>
</dbReference>
<dbReference type="GO" id="GO:0016301">
    <property type="term" value="F:kinase activity"/>
    <property type="evidence" value="ECO:0007669"/>
    <property type="project" value="UniProtKB-KW"/>
</dbReference>
<dbReference type="EMBL" id="BAABRO010000001">
    <property type="protein sequence ID" value="GAA5504766.1"/>
    <property type="molecule type" value="Genomic_DNA"/>
</dbReference>
<evidence type="ECO:0000256" key="2">
    <source>
        <dbReference type="ARBA" id="ARBA00022741"/>
    </source>
</evidence>
<dbReference type="PANTHER" id="PTHR43289:SF6">
    <property type="entry name" value="SERINE_THREONINE-PROTEIN KINASE NEKL-3"/>
    <property type="match status" value="1"/>
</dbReference>
<evidence type="ECO:0000313" key="9">
    <source>
        <dbReference type="EMBL" id="GAA5504766.1"/>
    </source>
</evidence>
<dbReference type="CDD" id="cd14014">
    <property type="entry name" value="STKc_PknB_like"/>
    <property type="match status" value="1"/>
</dbReference>
<proteinExistence type="predicted"/>
<gene>
    <name evidence="9" type="primary">pknD_6</name>
    <name evidence="9" type="ORF">Rcae01_00205</name>
</gene>
<dbReference type="InterPro" id="IPR011009">
    <property type="entry name" value="Kinase-like_dom_sf"/>
</dbReference>
<sequence length="852" mass="93370">MNADRYARVRDLFFAADELSGAARQDFLETEIGDDQELMAEVLSLLDEHDADFAQREGAKALPVPAPLELGQAAEAGGDLVAGDPVAGDAVAEPRRAAETANGMSASEKTHPAKSDSSRAKSPQNKASDTQRAEKKVSASEITQRGSERTHASPKDFESRGSKDRTSPSELLLASKSRRARRINSGWLWLAAVLPTLIVGYMTYHSVSNSVQLALHNELTGVSNSVELATGRFLDDKAQLVQSWARQSLIRESILRLVELSDRKSKLDVLESAPLSAQILSELRVLSGKPDVKFVVWNQSFTTIASWREDHSDLGHPVIPSGTSDVARVLRGETVVYGPDRGDGPASLTEDEVGAVDESLEPMMACIVPIRDADSEVVAALLVNSIGLFDEFNELFHESSVTSGLDIYAINRDGVMISLSPHAANLFHRSQFDMDPDSIVAALRVSDPGAVITSSTRDQIVRRSLPLTESASAATLGESLVRLEPYSNYAGELVVGGWRWIPRWRFAVVVEKDVRDAFAAARIVWYSFLLLGSLLTVTALVSAGRLARSSARDHAAVHPLSRYEIVSELGSGGMGVVYKVKHMQLGRNAALKLLRSDRQNREDQLRFDREARLAASLTNPHSVTIYDYGRSEDGEAYCVMEYLSGLTLQEVVARSGFQSIGRVLFVLRQVCEALGEAHSLDLVHRDIKPQNIMLSLDPSIGDWAVVFDYGLAKPLSPENGTYQTREVIWAGTPMYMAPERFRSPSVMDPRSDIYSVGCVAYYLLAGRPPFAECDPESLFALIISEQPIGLGIHRGEDVPESVRNCVFKCMAKNAADRYASVGELAEAIDALRVEFPWTSRDAADWWKQHGEV</sequence>
<dbReference type="SMART" id="SM00220">
    <property type="entry name" value="S_TKc"/>
    <property type="match status" value="1"/>
</dbReference>
<evidence type="ECO:0000256" key="4">
    <source>
        <dbReference type="ARBA" id="ARBA00022840"/>
    </source>
</evidence>
<evidence type="ECO:0000256" key="1">
    <source>
        <dbReference type="ARBA" id="ARBA00022679"/>
    </source>
</evidence>
<feature type="compositionally biased region" description="Basic and acidic residues" evidence="6">
    <location>
        <begin position="129"/>
        <end position="138"/>
    </location>
</feature>
<feature type="domain" description="Protein kinase" evidence="8">
    <location>
        <begin position="563"/>
        <end position="838"/>
    </location>
</feature>
<keyword evidence="2 5" id="KW-0547">Nucleotide-binding</keyword>
<dbReference type="Gene3D" id="1.10.510.10">
    <property type="entry name" value="Transferase(Phosphotransferase) domain 1"/>
    <property type="match status" value="1"/>
</dbReference>
<reference evidence="9 10" key="1">
    <citation type="submission" date="2024-02" db="EMBL/GenBank/DDBJ databases">
        <title>Rhodopirellula caenicola NBRC 110016.</title>
        <authorList>
            <person name="Ichikawa N."/>
            <person name="Katano-Makiyama Y."/>
            <person name="Hidaka K."/>
        </authorList>
    </citation>
    <scope>NUCLEOTIDE SEQUENCE [LARGE SCALE GENOMIC DNA]</scope>
    <source>
        <strain evidence="9 10">NBRC 110016</strain>
    </source>
</reference>
<dbReference type="InterPro" id="IPR017441">
    <property type="entry name" value="Protein_kinase_ATP_BS"/>
</dbReference>
<dbReference type="Gene3D" id="3.30.200.20">
    <property type="entry name" value="Phosphorylase Kinase, domain 1"/>
    <property type="match status" value="1"/>
</dbReference>
<accession>A0ABP9VHS9</accession>
<dbReference type="RefSeq" id="WP_345681829.1">
    <property type="nucleotide sequence ID" value="NZ_BAABRO010000001.1"/>
</dbReference>
<keyword evidence="7" id="KW-1133">Transmembrane helix</keyword>
<keyword evidence="7" id="KW-0472">Membrane</keyword>
<keyword evidence="10" id="KW-1185">Reference proteome</keyword>
<feature type="compositionally biased region" description="Basic and acidic residues" evidence="6">
    <location>
        <begin position="108"/>
        <end position="119"/>
    </location>
</feature>
<dbReference type="Proteomes" id="UP001416858">
    <property type="component" value="Unassembled WGS sequence"/>
</dbReference>
<evidence type="ECO:0000256" key="6">
    <source>
        <dbReference type="SAM" id="MobiDB-lite"/>
    </source>
</evidence>
<feature type="transmembrane region" description="Helical" evidence="7">
    <location>
        <begin position="186"/>
        <end position="204"/>
    </location>
</feature>
<feature type="region of interest" description="Disordered" evidence="6">
    <location>
        <begin position="95"/>
        <end position="171"/>
    </location>
</feature>
<dbReference type="InterPro" id="IPR008271">
    <property type="entry name" value="Ser/Thr_kinase_AS"/>
</dbReference>
<dbReference type="PANTHER" id="PTHR43289">
    <property type="entry name" value="MITOGEN-ACTIVATED PROTEIN KINASE KINASE KINASE 20-RELATED"/>
    <property type="match status" value="1"/>
</dbReference>
<keyword evidence="4 5" id="KW-0067">ATP-binding</keyword>
<comment type="caution">
    <text evidence="9">The sequence shown here is derived from an EMBL/GenBank/DDBJ whole genome shotgun (WGS) entry which is preliminary data.</text>
</comment>
<dbReference type="PROSITE" id="PS00107">
    <property type="entry name" value="PROTEIN_KINASE_ATP"/>
    <property type="match status" value="1"/>
</dbReference>
<dbReference type="SUPFAM" id="SSF56112">
    <property type="entry name" value="Protein kinase-like (PK-like)"/>
    <property type="match status" value="1"/>
</dbReference>
<keyword evidence="3 9" id="KW-0418">Kinase</keyword>
<feature type="binding site" evidence="5">
    <location>
        <position position="592"/>
    </location>
    <ligand>
        <name>ATP</name>
        <dbReference type="ChEBI" id="CHEBI:30616"/>
    </ligand>
</feature>